<feature type="region of interest" description="Disordered" evidence="1">
    <location>
        <begin position="70"/>
        <end position="109"/>
    </location>
</feature>
<feature type="compositionally biased region" description="Low complexity" evidence="1">
    <location>
        <begin position="73"/>
        <end position="95"/>
    </location>
</feature>
<organism evidence="2 4">
    <name type="scientific">Scophthalmus maximus</name>
    <name type="common">Turbot</name>
    <name type="synonym">Psetta maxima</name>
    <dbReference type="NCBI Taxonomy" id="52904"/>
    <lineage>
        <taxon>Eukaryota</taxon>
        <taxon>Metazoa</taxon>
        <taxon>Chordata</taxon>
        <taxon>Craniata</taxon>
        <taxon>Vertebrata</taxon>
        <taxon>Euteleostomi</taxon>
        <taxon>Actinopterygii</taxon>
        <taxon>Neopterygii</taxon>
        <taxon>Teleostei</taxon>
        <taxon>Neoteleostei</taxon>
        <taxon>Acanthomorphata</taxon>
        <taxon>Carangaria</taxon>
        <taxon>Pleuronectiformes</taxon>
        <taxon>Pleuronectoidei</taxon>
        <taxon>Scophthalmidae</taxon>
        <taxon>Scophthalmus</taxon>
    </lineage>
</organism>
<evidence type="ECO:0000256" key="1">
    <source>
        <dbReference type="SAM" id="MobiDB-lite"/>
    </source>
</evidence>
<sequence>MLVKVRFGESQKYVKVAETEEGYDDYDTFVQKVNSGTEVDAEVFEELLRAGNLTIKVSTERSTVVLQQDLSDTSLESHVSDTSSSVPSDSSDATVILKRNSGVKRSHSD</sequence>
<dbReference type="EMBL" id="VEVO01000014">
    <property type="protein sequence ID" value="KAF0031966.1"/>
    <property type="molecule type" value="Genomic_DNA"/>
</dbReference>
<dbReference type="EMBL" id="CP026258">
    <property type="protein sequence ID" value="AWP15702.1"/>
    <property type="molecule type" value="Genomic_DNA"/>
</dbReference>
<gene>
    <name evidence="3" type="ORF">F2P81_016521</name>
    <name evidence="2" type="ORF">SMAX5B_018129</name>
</gene>
<reference evidence="3 5" key="2">
    <citation type="submission" date="2019-06" db="EMBL/GenBank/DDBJ databases">
        <title>Draft genomes of female and male turbot (Scophthalmus maximus).</title>
        <authorList>
            <person name="Xu H."/>
            <person name="Xu X.-W."/>
            <person name="Shao C."/>
            <person name="Chen S."/>
        </authorList>
    </citation>
    <scope>NUCLEOTIDE SEQUENCE [LARGE SCALE GENOMIC DNA]</scope>
    <source>
        <strain evidence="3">Ysfricsl-2016a</strain>
        <tissue evidence="3">Blood</tissue>
    </source>
</reference>
<dbReference type="AlphaFoldDB" id="A0A2U9CLP8"/>
<dbReference type="Proteomes" id="UP000438429">
    <property type="component" value="Unassembled WGS sequence"/>
</dbReference>
<accession>A0A2U9CLP8</accession>
<protein>
    <submittedName>
        <fullName evidence="2">Uncharacterized protein</fullName>
    </submittedName>
</protein>
<evidence type="ECO:0000313" key="2">
    <source>
        <dbReference type="EMBL" id="AWP15702.1"/>
    </source>
</evidence>
<name>A0A2U9CLP8_SCOMX</name>
<evidence type="ECO:0000313" key="5">
    <source>
        <dbReference type="Proteomes" id="UP000438429"/>
    </source>
</evidence>
<keyword evidence="4" id="KW-1185">Reference proteome</keyword>
<evidence type="ECO:0000313" key="4">
    <source>
        <dbReference type="Proteomes" id="UP000246464"/>
    </source>
</evidence>
<reference evidence="2 4" key="1">
    <citation type="submission" date="2017-12" db="EMBL/GenBank/DDBJ databases">
        <title>Integrating genomic resources of turbot (Scophthalmus maximus) in depth evaluation of genetic and physical mapping variation across individuals.</title>
        <authorList>
            <person name="Martinez P."/>
        </authorList>
    </citation>
    <scope>NUCLEOTIDE SEQUENCE [LARGE SCALE GENOMIC DNA]</scope>
</reference>
<dbReference type="Proteomes" id="UP000246464">
    <property type="component" value="Chromosome 16"/>
</dbReference>
<proteinExistence type="predicted"/>
<evidence type="ECO:0000313" key="3">
    <source>
        <dbReference type="EMBL" id="KAF0031966.1"/>
    </source>
</evidence>